<dbReference type="AlphaFoldDB" id="A0A0F8Z203"/>
<comment type="caution">
    <text evidence="1">The sequence shown here is derived from an EMBL/GenBank/DDBJ whole genome shotgun (WGS) entry which is preliminary data.</text>
</comment>
<evidence type="ECO:0000313" key="1">
    <source>
        <dbReference type="EMBL" id="KKK80115.1"/>
    </source>
</evidence>
<dbReference type="EMBL" id="LAZR01053728">
    <property type="protein sequence ID" value="KKK80115.1"/>
    <property type="molecule type" value="Genomic_DNA"/>
</dbReference>
<sequence length="102" mass="11440">MAKTAKKAKKGEQMDLIDVHPKNSKEIISVARAYKATQKVRIKALAEEIQLKQKIIDLTKKAGIKPMADGKIKFKLDGLKISITPRDELVQIAEVKSKKEKD</sequence>
<gene>
    <name evidence="1" type="ORF">LCGC14_2826720</name>
</gene>
<name>A0A0F8Z203_9ZZZZ</name>
<reference evidence="1" key="1">
    <citation type="journal article" date="2015" name="Nature">
        <title>Complex archaea that bridge the gap between prokaryotes and eukaryotes.</title>
        <authorList>
            <person name="Spang A."/>
            <person name="Saw J.H."/>
            <person name="Jorgensen S.L."/>
            <person name="Zaremba-Niedzwiedzka K."/>
            <person name="Martijn J."/>
            <person name="Lind A.E."/>
            <person name="van Eijk R."/>
            <person name="Schleper C."/>
            <person name="Guy L."/>
            <person name="Ettema T.J."/>
        </authorList>
    </citation>
    <scope>NUCLEOTIDE SEQUENCE</scope>
</reference>
<proteinExistence type="predicted"/>
<protein>
    <submittedName>
        <fullName evidence="1">Uncharacterized protein</fullName>
    </submittedName>
</protein>
<organism evidence="1">
    <name type="scientific">marine sediment metagenome</name>
    <dbReference type="NCBI Taxonomy" id="412755"/>
    <lineage>
        <taxon>unclassified sequences</taxon>
        <taxon>metagenomes</taxon>
        <taxon>ecological metagenomes</taxon>
    </lineage>
</organism>
<accession>A0A0F8Z203</accession>